<dbReference type="CDD" id="cd08195">
    <property type="entry name" value="DHQS"/>
    <property type="match status" value="1"/>
</dbReference>
<dbReference type="InterPro" id="IPR050071">
    <property type="entry name" value="Dehydroquinate_synthase"/>
</dbReference>
<dbReference type="EMBL" id="JACHGJ010000002">
    <property type="protein sequence ID" value="MBB6480135.1"/>
    <property type="molecule type" value="Genomic_DNA"/>
</dbReference>
<dbReference type="PIRSF" id="PIRSF001455">
    <property type="entry name" value="DHQ_synth"/>
    <property type="match status" value="1"/>
</dbReference>
<evidence type="ECO:0000256" key="5">
    <source>
        <dbReference type="ARBA" id="ARBA00022741"/>
    </source>
</evidence>
<keyword evidence="7" id="KW-0520">NAD</keyword>
<sequence length="345" mass="38503">MNDIRTFHFGPYTTRTFFCSPEEVLEDALLVFDDNTAHLFPNRSQRQSVILPPGEKAKNWASVEQILEKAVEAEYGRDGCFAGIGGGVICDMTAFAASVYMRGCSVILVPTTLLAMVDASLGGKTGIDFAGYKNMVGSFYPASEVRYCPELLKTLPEREYLSGLGEVIKTAMLGDRELFDILKENRESVLARDPQILTDIIKRCIMVKGRVVEEDLRETGVRATLNLGHTFAHALESVSGFSSWSHGEAVAWGLLMAMETGVELGITDNYYAIEVRKMLEEYNFRLYAEFNPDELITAMSQDKKKKGGIVNFILQERIEKTLIRAVDRNIILKVLNRNLESAGDK</sequence>
<dbReference type="GO" id="GO:0009073">
    <property type="term" value="P:aromatic amino acid family biosynthetic process"/>
    <property type="evidence" value="ECO:0007669"/>
    <property type="project" value="InterPro"/>
</dbReference>
<keyword evidence="5" id="KW-0547">Nucleotide-binding</keyword>
<dbReference type="Proteomes" id="UP000587760">
    <property type="component" value="Unassembled WGS sequence"/>
</dbReference>
<dbReference type="EC" id="4.2.3.4" evidence="10"/>
<protein>
    <recommendedName>
        <fullName evidence="10">3-dehydroquinate synthase</fullName>
        <ecNumber evidence="10">4.2.3.4</ecNumber>
    </recommendedName>
</protein>
<gene>
    <name evidence="13" type="ORF">HNR50_001793</name>
</gene>
<organism evidence="13 14">
    <name type="scientific">Spirochaeta isovalerica</name>
    <dbReference type="NCBI Taxonomy" id="150"/>
    <lineage>
        <taxon>Bacteria</taxon>
        <taxon>Pseudomonadati</taxon>
        <taxon>Spirochaetota</taxon>
        <taxon>Spirochaetia</taxon>
        <taxon>Spirochaetales</taxon>
        <taxon>Spirochaetaceae</taxon>
        <taxon>Spirochaeta</taxon>
    </lineage>
</organism>
<evidence type="ECO:0000256" key="9">
    <source>
        <dbReference type="ARBA" id="ARBA00023285"/>
    </source>
</evidence>
<dbReference type="GO" id="GO:0046872">
    <property type="term" value="F:metal ion binding"/>
    <property type="evidence" value="ECO:0007669"/>
    <property type="project" value="UniProtKB-KW"/>
</dbReference>
<keyword evidence="14" id="KW-1185">Reference proteome</keyword>
<dbReference type="GO" id="GO:0005737">
    <property type="term" value="C:cytoplasm"/>
    <property type="evidence" value="ECO:0007669"/>
    <property type="project" value="InterPro"/>
</dbReference>
<keyword evidence="9" id="KW-0170">Cobalt</keyword>
<dbReference type="InterPro" id="IPR056179">
    <property type="entry name" value="DHQS_C"/>
</dbReference>
<dbReference type="GO" id="GO:0000166">
    <property type="term" value="F:nucleotide binding"/>
    <property type="evidence" value="ECO:0007669"/>
    <property type="project" value="UniProtKB-KW"/>
</dbReference>
<keyword evidence="4" id="KW-0479">Metal-binding</keyword>
<evidence type="ECO:0000256" key="8">
    <source>
        <dbReference type="ARBA" id="ARBA00023239"/>
    </source>
</evidence>
<dbReference type="Gene3D" id="1.20.1090.10">
    <property type="entry name" value="Dehydroquinate synthase-like - alpha domain"/>
    <property type="match status" value="1"/>
</dbReference>
<dbReference type="AlphaFoldDB" id="A0A841R8B5"/>
<dbReference type="SUPFAM" id="SSF56796">
    <property type="entry name" value="Dehydroquinate synthase-like"/>
    <property type="match status" value="1"/>
</dbReference>
<dbReference type="InterPro" id="IPR030960">
    <property type="entry name" value="DHQS/DOIS_N"/>
</dbReference>
<comment type="caution">
    <text evidence="13">The sequence shown here is derived from an EMBL/GenBank/DDBJ whole genome shotgun (WGS) entry which is preliminary data.</text>
</comment>
<dbReference type="PANTHER" id="PTHR43622:SF1">
    <property type="entry name" value="3-DEHYDROQUINATE SYNTHASE"/>
    <property type="match status" value="1"/>
</dbReference>
<dbReference type="GO" id="GO:0003856">
    <property type="term" value="F:3-dehydroquinate synthase activity"/>
    <property type="evidence" value="ECO:0007669"/>
    <property type="project" value="UniProtKB-UniRule"/>
</dbReference>
<evidence type="ECO:0000256" key="10">
    <source>
        <dbReference type="NCBIfam" id="TIGR01357"/>
    </source>
</evidence>
<dbReference type="GO" id="GO:0009423">
    <property type="term" value="P:chorismate biosynthetic process"/>
    <property type="evidence" value="ECO:0007669"/>
    <property type="project" value="UniProtKB-UniRule"/>
</dbReference>
<evidence type="ECO:0000259" key="11">
    <source>
        <dbReference type="Pfam" id="PF01761"/>
    </source>
</evidence>
<feature type="domain" description="3-dehydroquinate synthase C-terminal" evidence="12">
    <location>
        <begin position="163"/>
        <end position="305"/>
    </location>
</feature>
<dbReference type="NCBIfam" id="TIGR01357">
    <property type="entry name" value="aroB"/>
    <property type="match status" value="1"/>
</dbReference>
<evidence type="ECO:0000313" key="13">
    <source>
        <dbReference type="EMBL" id="MBB6480135.1"/>
    </source>
</evidence>
<name>A0A841R8B5_9SPIO</name>
<comment type="cofactor">
    <cofactor evidence="1">
        <name>NAD(+)</name>
        <dbReference type="ChEBI" id="CHEBI:57540"/>
    </cofactor>
</comment>
<evidence type="ECO:0000256" key="4">
    <source>
        <dbReference type="ARBA" id="ARBA00022723"/>
    </source>
</evidence>
<dbReference type="Pfam" id="PF24621">
    <property type="entry name" value="DHQS_C"/>
    <property type="match status" value="1"/>
</dbReference>
<evidence type="ECO:0000256" key="3">
    <source>
        <dbReference type="ARBA" id="ARBA00003485"/>
    </source>
</evidence>
<comment type="cofactor">
    <cofactor evidence="2">
        <name>Co(2+)</name>
        <dbReference type="ChEBI" id="CHEBI:48828"/>
    </cofactor>
</comment>
<proteinExistence type="predicted"/>
<dbReference type="InterPro" id="IPR030963">
    <property type="entry name" value="DHQ_synth_fam"/>
</dbReference>
<comment type="function">
    <text evidence="3">Catalyzes the conversion of 3-deoxy-D-arabino-heptulosonate 7-phosphate (DAHP) to dehydroquinate (DHQ).</text>
</comment>
<dbReference type="InterPro" id="IPR016037">
    <property type="entry name" value="DHQ_synth_AroB"/>
</dbReference>
<evidence type="ECO:0000256" key="7">
    <source>
        <dbReference type="ARBA" id="ARBA00023027"/>
    </source>
</evidence>
<reference evidence="13 14" key="1">
    <citation type="submission" date="2020-08" db="EMBL/GenBank/DDBJ databases">
        <title>Genomic Encyclopedia of Type Strains, Phase IV (KMG-IV): sequencing the most valuable type-strain genomes for metagenomic binning, comparative biology and taxonomic classification.</title>
        <authorList>
            <person name="Goeker M."/>
        </authorList>
    </citation>
    <scope>NUCLEOTIDE SEQUENCE [LARGE SCALE GENOMIC DNA]</scope>
    <source>
        <strain evidence="13 14">DSM 2461</strain>
    </source>
</reference>
<dbReference type="Pfam" id="PF01761">
    <property type="entry name" value="DHQ_synthase"/>
    <property type="match status" value="1"/>
</dbReference>
<evidence type="ECO:0000256" key="2">
    <source>
        <dbReference type="ARBA" id="ARBA00001941"/>
    </source>
</evidence>
<dbReference type="RefSeq" id="WP_184745985.1">
    <property type="nucleotide sequence ID" value="NZ_JACHGJ010000002.1"/>
</dbReference>
<evidence type="ECO:0000256" key="6">
    <source>
        <dbReference type="ARBA" id="ARBA00022833"/>
    </source>
</evidence>
<keyword evidence="8 13" id="KW-0456">Lyase</keyword>
<feature type="domain" description="3-dehydroquinate synthase N-terminal" evidence="11">
    <location>
        <begin position="49"/>
        <end position="160"/>
    </location>
</feature>
<keyword evidence="6" id="KW-0862">Zinc</keyword>
<evidence type="ECO:0000256" key="1">
    <source>
        <dbReference type="ARBA" id="ARBA00001911"/>
    </source>
</evidence>
<dbReference type="Gene3D" id="3.40.50.1970">
    <property type="match status" value="1"/>
</dbReference>
<evidence type="ECO:0000313" key="14">
    <source>
        <dbReference type="Proteomes" id="UP000587760"/>
    </source>
</evidence>
<evidence type="ECO:0000259" key="12">
    <source>
        <dbReference type="Pfam" id="PF24621"/>
    </source>
</evidence>
<dbReference type="PANTHER" id="PTHR43622">
    <property type="entry name" value="3-DEHYDROQUINATE SYNTHASE"/>
    <property type="match status" value="1"/>
</dbReference>
<accession>A0A841R8B5</accession>